<comment type="cofactor">
    <cofactor evidence="2">
        <name>Mg(2+)</name>
        <dbReference type="ChEBI" id="CHEBI:18420"/>
    </cofactor>
</comment>
<dbReference type="PROSITE" id="PS51462">
    <property type="entry name" value="NUDIX"/>
    <property type="match status" value="1"/>
</dbReference>
<dbReference type="Gene3D" id="3.90.79.10">
    <property type="entry name" value="Nucleoside Triphosphate Pyrophosphohydrolase"/>
    <property type="match status" value="1"/>
</dbReference>
<comment type="caution">
    <text evidence="8">The sequence shown here is derived from an EMBL/GenBank/DDBJ whole genome shotgun (WGS) entry which is preliminary data.</text>
</comment>
<dbReference type="RefSeq" id="WP_221187259.1">
    <property type="nucleotide sequence ID" value="NZ_CBCSFZ010000006.1"/>
</dbReference>
<comment type="cofactor">
    <cofactor evidence="1">
        <name>Mn(2+)</name>
        <dbReference type="ChEBI" id="CHEBI:29035"/>
    </cofactor>
</comment>
<dbReference type="GO" id="GO:0010945">
    <property type="term" value="F:coenzyme A diphosphatase activity"/>
    <property type="evidence" value="ECO:0007669"/>
    <property type="project" value="InterPro"/>
</dbReference>
<dbReference type="InterPro" id="IPR000086">
    <property type="entry name" value="NUDIX_hydrolase_dom"/>
</dbReference>
<evidence type="ECO:0000259" key="7">
    <source>
        <dbReference type="PROSITE" id="PS51462"/>
    </source>
</evidence>
<evidence type="ECO:0000256" key="6">
    <source>
        <dbReference type="ARBA" id="ARBA00023211"/>
    </source>
</evidence>
<evidence type="ECO:0000256" key="2">
    <source>
        <dbReference type="ARBA" id="ARBA00001946"/>
    </source>
</evidence>
<keyword evidence="5" id="KW-0460">Magnesium</keyword>
<dbReference type="InterPro" id="IPR045121">
    <property type="entry name" value="CoAse"/>
</dbReference>
<dbReference type="Proteomes" id="UP000568050">
    <property type="component" value="Unassembled WGS sequence"/>
</dbReference>
<evidence type="ECO:0000256" key="5">
    <source>
        <dbReference type="ARBA" id="ARBA00022842"/>
    </source>
</evidence>
<evidence type="ECO:0000256" key="3">
    <source>
        <dbReference type="ARBA" id="ARBA00022723"/>
    </source>
</evidence>
<gene>
    <name evidence="8" type="ORF">FHX50_001481</name>
</gene>
<keyword evidence="4" id="KW-0378">Hydrolase</keyword>
<dbReference type="EMBL" id="JACHWP010000003">
    <property type="protein sequence ID" value="MBB3023196.1"/>
    <property type="molecule type" value="Genomic_DNA"/>
</dbReference>
<dbReference type="InterPro" id="IPR015797">
    <property type="entry name" value="NUDIX_hydrolase-like_dom_sf"/>
</dbReference>
<evidence type="ECO:0000256" key="4">
    <source>
        <dbReference type="ARBA" id="ARBA00022801"/>
    </source>
</evidence>
<evidence type="ECO:0000313" key="9">
    <source>
        <dbReference type="Proteomes" id="UP000568050"/>
    </source>
</evidence>
<dbReference type="GO" id="GO:0046872">
    <property type="term" value="F:metal ion binding"/>
    <property type="evidence" value="ECO:0007669"/>
    <property type="project" value="UniProtKB-KW"/>
</dbReference>
<keyword evidence="9" id="KW-1185">Reference proteome</keyword>
<organism evidence="8 9">
    <name type="scientific">Helcobacillus massiliensis</name>
    <dbReference type="NCBI Taxonomy" id="521392"/>
    <lineage>
        <taxon>Bacteria</taxon>
        <taxon>Bacillati</taxon>
        <taxon>Actinomycetota</taxon>
        <taxon>Actinomycetes</taxon>
        <taxon>Micrococcales</taxon>
        <taxon>Dermabacteraceae</taxon>
        <taxon>Helcobacillus</taxon>
    </lineage>
</organism>
<sequence length="232" mass="24794">MSTPPSPDRVPAFLDALRTHLAAERPWADVPAQDGAVSDSAVLALISGTSLDDAAILIEERAHTMRSQPAQFALPGGRRDPGDATAEATAVRETWEEVGLSADRFTVLGALPPVVLALRDIRVVPVIAWMPSAPASLTLSEAEVHRVLCPPLRGPGSLSDPAVVCWARAMGRSMGEAYDLPQDPDDPDDDAFVWGFTAGLLRRLLAAIDPSLVVEPTEERPVPAYRVWRPAG</sequence>
<evidence type="ECO:0000313" key="8">
    <source>
        <dbReference type="EMBL" id="MBB3023196.1"/>
    </source>
</evidence>
<reference evidence="8 9" key="1">
    <citation type="submission" date="2020-08" db="EMBL/GenBank/DDBJ databases">
        <title>Sequencing the genomes of 1000 actinobacteria strains.</title>
        <authorList>
            <person name="Klenk H.-P."/>
        </authorList>
    </citation>
    <scope>NUCLEOTIDE SEQUENCE [LARGE SCALE GENOMIC DNA]</scope>
    <source>
        <strain evidence="8 9">DSM 23040</strain>
    </source>
</reference>
<dbReference type="CDD" id="cd03426">
    <property type="entry name" value="NUDIX_CoAse_Nudt7"/>
    <property type="match status" value="1"/>
</dbReference>
<dbReference type="PANTHER" id="PTHR12992:SF11">
    <property type="entry name" value="MITOCHONDRIAL COENZYME A DIPHOSPHATASE NUDT8"/>
    <property type="match status" value="1"/>
</dbReference>
<protein>
    <submittedName>
        <fullName evidence="8">8-oxo-dGTP pyrophosphatase MutT (NUDIX family)</fullName>
    </submittedName>
</protein>
<dbReference type="SUPFAM" id="SSF55811">
    <property type="entry name" value="Nudix"/>
    <property type="match status" value="1"/>
</dbReference>
<keyword evidence="6" id="KW-0464">Manganese</keyword>
<evidence type="ECO:0000256" key="1">
    <source>
        <dbReference type="ARBA" id="ARBA00001936"/>
    </source>
</evidence>
<name>A0A839R2L2_9MICO</name>
<feature type="domain" description="Nudix hydrolase" evidence="7">
    <location>
        <begin position="37"/>
        <end position="197"/>
    </location>
</feature>
<dbReference type="PANTHER" id="PTHR12992">
    <property type="entry name" value="NUDIX HYDROLASE"/>
    <property type="match status" value="1"/>
</dbReference>
<dbReference type="Pfam" id="PF00293">
    <property type="entry name" value="NUDIX"/>
    <property type="match status" value="1"/>
</dbReference>
<accession>A0A839R2L2</accession>
<proteinExistence type="predicted"/>
<dbReference type="AlphaFoldDB" id="A0A839R2L2"/>
<keyword evidence="3" id="KW-0479">Metal-binding</keyword>